<dbReference type="EMBL" id="CAXDID020000013">
    <property type="protein sequence ID" value="CAL5981289.1"/>
    <property type="molecule type" value="Genomic_DNA"/>
</dbReference>
<organism evidence="2 3">
    <name type="scientific">Hexamita inflata</name>
    <dbReference type="NCBI Taxonomy" id="28002"/>
    <lineage>
        <taxon>Eukaryota</taxon>
        <taxon>Metamonada</taxon>
        <taxon>Diplomonadida</taxon>
        <taxon>Hexamitidae</taxon>
        <taxon>Hexamitinae</taxon>
        <taxon>Hexamita</taxon>
    </lineage>
</organism>
<evidence type="ECO:0000256" key="1">
    <source>
        <dbReference type="SAM" id="Coils"/>
    </source>
</evidence>
<sequence length="587" mass="69770">MIIYYQGLDNNEFLYTNQEYYSDMIKIDKDEYDIQPTVEFTMPGKLLNDTEFDLYIEYIGMDEHGTSIQKNTNLKVVLDKFGVRQTELQYIADIGTLIHEQFVQQETESLKVIYDSAFFIKTGRIRYIFSCLKIHLIITPKNYWLAKLMGVKPNEKLESVYDSKTQTCSLTFNYKFCVNFVETLYVTCPYISKQMQLAKYKKYVILKRQLDVAPFSRVSVSGDIISTMTKEQLFKGLQITFCDENFQELPLDQPEIATDLDYQQQKYGFTLSLAIQKSRIKAQLEVEMQRRNETAQQMNEREQYIQRQQDFERKMFEFKYNYDINEKLNKQLENSYQAQKAKYIEENAKVEEMFENRNQSKHQFTQLDKQLIGNLENVHKKYEEQLLKTRNTHKELYAKSKDMTQPLNKQMDVQKQLNQFFNQNMDTYNKLFITEHGISKRLQSIANNSYDQDFQHLGPYRESVQKHFEKANPIIQQKIIEEVDEYKLRIDALDDLLKDERISAAERNRFVQEDYNNLQKRLSQIENSKLKMSTQYNLLDAAARELEKSNDVTQQKVFDTAMKYGVDSNLLINAYNLMQQNILQEEE</sequence>
<evidence type="ECO:0000313" key="2">
    <source>
        <dbReference type="EMBL" id="CAL5981289.1"/>
    </source>
</evidence>
<dbReference type="Proteomes" id="UP001642409">
    <property type="component" value="Unassembled WGS sequence"/>
</dbReference>
<keyword evidence="1" id="KW-0175">Coiled coil</keyword>
<accession>A0ABP1GZY1</accession>
<name>A0ABP1GZY1_9EUKA</name>
<feature type="coiled-coil region" evidence="1">
    <location>
        <begin position="508"/>
        <end position="535"/>
    </location>
</feature>
<evidence type="ECO:0000313" key="3">
    <source>
        <dbReference type="Proteomes" id="UP001642409"/>
    </source>
</evidence>
<protein>
    <submittedName>
        <fullName evidence="2">Hypothetical_protein</fullName>
    </submittedName>
</protein>
<comment type="caution">
    <text evidence="2">The sequence shown here is derived from an EMBL/GenBank/DDBJ whole genome shotgun (WGS) entry which is preliminary data.</text>
</comment>
<feature type="coiled-coil region" evidence="1">
    <location>
        <begin position="329"/>
        <end position="399"/>
    </location>
</feature>
<gene>
    <name evidence="2" type="ORF">HINF_LOCUS6581</name>
</gene>
<proteinExistence type="predicted"/>
<reference evidence="2 3" key="1">
    <citation type="submission" date="2024-07" db="EMBL/GenBank/DDBJ databases">
        <authorList>
            <person name="Akdeniz Z."/>
        </authorList>
    </citation>
    <scope>NUCLEOTIDE SEQUENCE [LARGE SCALE GENOMIC DNA]</scope>
</reference>
<keyword evidence="3" id="KW-1185">Reference proteome</keyword>